<dbReference type="InterPro" id="IPR042194">
    <property type="entry name" value="FHIPEP_1"/>
</dbReference>
<dbReference type="PRINTS" id="PR00949">
    <property type="entry name" value="TYPE3IMAPROT"/>
</dbReference>
<dbReference type="PIRSF" id="PIRSF005419">
    <property type="entry name" value="FlhA"/>
    <property type="match status" value="1"/>
</dbReference>
<feature type="transmembrane region" description="Helical" evidence="8">
    <location>
        <begin position="38"/>
        <end position="57"/>
    </location>
</feature>
<evidence type="ECO:0000256" key="6">
    <source>
        <dbReference type="ARBA" id="ARBA00023136"/>
    </source>
</evidence>
<evidence type="ECO:0000256" key="3">
    <source>
        <dbReference type="ARBA" id="ARBA00022475"/>
    </source>
</evidence>
<keyword evidence="9" id="KW-0969">Cilium</keyword>
<dbReference type="Gene3D" id="1.10.8.540">
    <property type="entry name" value="FHIPEP family, domain 3"/>
    <property type="match status" value="1"/>
</dbReference>
<keyword evidence="9" id="KW-0966">Cell projection</keyword>
<dbReference type="EMBL" id="QJJY01000006">
    <property type="protein sequence ID" value="PXX35457.1"/>
    <property type="molecule type" value="Genomic_DNA"/>
</dbReference>
<dbReference type="Gene3D" id="3.40.50.12790">
    <property type="entry name" value="FHIPEP family, domain 4"/>
    <property type="match status" value="1"/>
</dbReference>
<evidence type="ECO:0000256" key="8">
    <source>
        <dbReference type="SAM" id="Phobius"/>
    </source>
</evidence>
<dbReference type="GO" id="GO:0009306">
    <property type="term" value="P:protein secretion"/>
    <property type="evidence" value="ECO:0007669"/>
    <property type="project" value="InterPro"/>
</dbReference>
<evidence type="ECO:0000256" key="7">
    <source>
        <dbReference type="SAM" id="MobiDB-lite"/>
    </source>
</evidence>
<evidence type="ECO:0000313" key="9">
    <source>
        <dbReference type="EMBL" id="PXX35457.1"/>
    </source>
</evidence>
<keyword evidence="3" id="KW-1003">Cell membrane</keyword>
<proteinExistence type="inferred from homology"/>
<feature type="transmembrane region" description="Helical" evidence="8">
    <location>
        <begin position="275"/>
        <end position="292"/>
    </location>
</feature>
<gene>
    <name evidence="9" type="ORF">NA66_100697</name>
</gene>
<name>A0A318IPL9_BURPY</name>
<dbReference type="RefSeq" id="WP_072437351.1">
    <property type="nucleotide sequence ID" value="NZ_QJJY01000006.1"/>
</dbReference>
<dbReference type="PANTHER" id="PTHR30161:SF1">
    <property type="entry name" value="FLAGELLAR BIOSYNTHESIS PROTEIN FLHA-RELATED"/>
    <property type="match status" value="1"/>
</dbReference>
<feature type="transmembrane region" description="Helical" evidence="8">
    <location>
        <begin position="12"/>
        <end position="32"/>
    </location>
</feature>
<keyword evidence="4 8" id="KW-0812">Transmembrane</keyword>
<dbReference type="Pfam" id="PF00771">
    <property type="entry name" value="FHIPEP"/>
    <property type="match status" value="1"/>
</dbReference>
<feature type="transmembrane region" description="Helical" evidence="8">
    <location>
        <begin position="109"/>
        <end position="128"/>
    </location>
</feature>
<accession>A0A318IPL9</accession>
<dbReference type="InterPro" id="IPR042193">
    <property type="entry name" value="FHIPEP_3"/>
</dbReference>
<reference evidence="9 10" key="1">
    <citation type="submission" date="2018-05" db="EMBL/GenBank/DDBJ databases">
        <title>Comparative genomics of bacterial root endophytes of switchgrass collected from native prairies over two seasons.</title>
        <authorList>
            <person name="Tang Y."/>
        </authorList>
    </citation>
    <scope>NUCLEOTIDE SEQUENCE [LARGE SCALE GENOMIC DNA]</scope>
    <source>
        <strain evidence="9 10">NFIX32</strain>
    </source>
</reference>
<feature type="transmembrane region" description="Helical" evidence="8">
    <location>
        <begin position="69"/>
        <end position="89"/>
    </location>
</feature>
<feature type="region of interest" description="Disordered" evidence="7">
    <location>
        <begin position="676"/>
        <end position="700"/>
    </location>
</feature>
<comment type="subcellular location">
    <subcellularLocation>
        <location evidence="1">Cell membrane</location>
        <topology evidence="1">Multi-pass membrane protein</topology>
    </subcellularLocation>
</comment>
<dbReference type="InterPro" id="IPR001712">
    <property type="entry name" value="T3SS_FHIPEP"/>
</dbReference>
<comment type="similarity">
    <text evidence="2">Belongs to the FHIPEP (flagella/HR/invasion proteins export pore) family.</text>
</comment>
<feature type="transmembrane region" description="Helical" evidence="8">
    <location>
        <begin position="238"/>
        <end position="255"/>
    </location>
</feature>
<evidence type="ECO:0000256" key="4">
    <source>
        <dbReference type="ARBA" id="ARBA00022692"/>
    </source>
</evidence>
<evidence type="ECO:0000313" key="10">
    <source>
        <dbReference type="Proteomes" id="UP000247755"/>
    </source>
</evidence>
<keyword evidence="9" id="KW-0282">Flagellum</keyword>
<protein>
    <submittedName>
        <fullName evidence="9">Flagellar biosynthesis protein FlhA</fullName>
    </submittedName>
</protein>
<evidence type="ECO:0000256" key="1">
    <source>
        <dbReference type="ARBA" id="ARBA00004651"/>
    </source>
</evidence>
<dbReference type="Gene3D" id="3.40.30.60">
    <property type="entry name" value="FHIPEP family, domain 1"/>
    <property type="match status" value="1"/>
</dbReference>
<dbReference type="PANTHER" id="PTHR30161">
    <property type="entry name" value="FLAGELLAR EXPORT PROTEIN, MEMBRANE FLHA SUBUNIT-RELATED"/>
    <property type="match status" value="1"/>
</dbReference>
<feature type="transmembrane region" description="Helical" evidence="8">
    <location>
        <begin position="196"/>
        <end position="218"/>
    </location>
</feature>
<feature type="compositionally biased region" description="Low complexity" evidence="7">
    <location>
        <begin position="686"/>
        <end position="700"/>
    </location>
</feature>
<evidence type="ECO:0000256" key="5">
    <source>
        <dbReference type="ARBA" id="ARBA00022989"/>
    </source>
</evidence>
<keyword evidence="6 8" id="KW-0472">Membrane</keyword>
<organism evidence="9 10">
    <name type="scientific">Burkholderia pyrrocinia</name>
    <name type="common">Pseudomonas pyrrocinia</name>
    <dbReference type="NCBI Taxonomy" id="60550"/>
    <lineage>
        <taxon>Bacteria</taxon>
        <taxon>Pseudomonadati</taxon>
        <taxon>Pseudomonadota</taxon>
        <taxon>Betaproteobacteria</taxon>
        <taxon>Burkholderiales</taxon>
        <taxon>Burkholderiaceae</taxon>
        <taxon>Burkholderia</taxon>
        <taxon>Burkholderia cepacia complex</taxon>
    </lineage>
</organism>
<sequence length="700" mass="74642">MTWLRHRLRGQSDLALVFAASAILLILFAPIPAAALDLLIIINFAFAFTILLLTFYVTRPVEFSTFPSLLLIATLFRLSLNVAATRLILSGANAGQVIGAIGEFAVQGNYVIGLIVFFILVVVQYVVVTNGAQRVSEVAARFVLDAMPGQQMSIDADLNMGLIDQNEAKRRRKTLEREAGFYGSMDGASKFVKGDAIAGIVILLIDILGGWAVGVAQMGMPFPEAVRTFTLLTIGDGIVTQVPALIISVATGIIVTRSSADSALSHEALRQLARFPKIQLLVAAALTGLVALPGMPKWPAALLALAAFGVWAGTRERPAAAEEDGTPPSTLPHADSPAALPAVEVVFGAALTAAWQPMQAEFAERIATFRDQYADDSGFVAPVVVFRDSAHLPPDEYEVRLFGTRFGQATTYPGRTLAIHPVGATGTLPGTPTRDPAFGLPAIWIDDGLQERAKALGHTCVDPITALMTHVTELVKAHAARLFGRPETIALLDGVRERQPGLVDEIVPNVLAVGDVQQVLQGLLAEQVPIRDIDLIVQTLADVGRREKDPALLVEAVRQRLGHAICQRAQGDRDALAVLTLDPALEAEIARNLAGADGHGAHVLDPRIAEPFLGRLLAQVESMMRQGHTPALLCRPDIRRSLKTFSRRVAPRLVVLSVNEVPDIIALRAFATVGIDPPSASPPSSPASSPQSSPTPSLAI</sequence>
<dbReference type="GO" id="GO:0005886">
    <property type="term" value="C:plasma membrane"/>
    <property type="evidence" value="ECO:0007669"/>
    <property type="project" value="UniProtKB-SubCell"/>
</dbReference>
<evidence type="ECO:0000256" key="2">
    <source>
        <dbReference type="ARBA" id="ARBA00008835"/>
    </source>
</evidence>
<dbReference type="AlphaFoldDB" id="A0A318IPL9"/>
<dbReference type="Proteomes" id="UP000247755">
    <property type="component" value="Unassembled WGS sequence"/>
</dbReference>
<dbReference type="InterPro" id="IPR042196">
    <property type="entry name" value="FHIPEP_4"/>
</dbReference>
<dbReference type="GO" id="GO:0044780">
    <property type="term" value="P:bacterial-type flagellum assembly"/>
    <property type="evidence" value="ECO:0007669"/>
    <property type="project" value="TreeGrafter"/>
</dbReference>
<comment type="caution">
    <text evidence="9">The sequence shown here is derived from an EMBL/GenBank/DDBJ whole genome shotgun (WGS) entry which is preliminary data.</text>
</comment>
<keyword evidence="5 8" id="KW-1133">Transmembrane helix</keyword>